<dbReference type="Proteomes" id="UP001066276">
    <property type="component" value="Chromosome 4_1"/>
</dbReference>
<organism evidence="1 2">
    <name type="scientific">Pleurodeles waltl</name>
    <name type="common">Iberian ribbed newt</name>
    <dbReference type="NCBI Taxonomy" id="8319"/>
    <lineage>
        <taxon>Eukaryota</taxon>
        <taxon>Metazoa</taxon>
        <taxon>Chordata</taxon>
        <taxon>Craniata</taxon>
        <taxon>Vertebrata</taxon>
        <taxon>Euteleostomi</taxon>
        <taxon>Amphibia</taxon>
        <taxon>Batrachia</taxon>
        <taxon>Caudata</taxon>
        <taxon>Salamandroidea</taxon>
        <taxon>Salamandridae</taxon>
        <taxon>Pleurodelinae</taxon>
        <taxon>Pleurodeles</taxon>
    </lineage>
</organism>
<evidence type="ECO:0000313" key="1">
    <source>
        <dbReference type="EMBL" id="KAJ1172616.1"/>
    </source>
</evidence>
<keyword evidence="2" id="KW-1185">Reference proteome</keyword>
<proteinExistence type="predicted"/>
<gene>
    <name evidence="1" type="ORF">NDU88_004460</name>
</gene>
<comment type="caution">
    <text evidence="1">The sequence shown here is derived from an EMBL/GenBank/DDBJ whole genome shotgun (WGS) entry which is preliminary data.</text>
</comment>
<dbReference type="PANTHER" id="PTHR19446">
    <property type="entry name" value="REVERSE TRANSCRIPTASES"/>
    <property type="match status" value="1"/>
</dbReference>
<dbReference type="AlphaFoldDB" id="A0AAV7T968"/>
<reference evidence="1" key="1">
    <citation type="journal article" date="2022" name="bioRxiv">
        <title>Sequencing and chromosome-scale assembly of the giantPleurodeles waltlgenome.</title>
        <authorList>
            <person name="Brown T."/>
            <person name="Elewa A."/>
            <person name="Iarovenko S."/>
            <person name="Subramanian E."/>
            <person name="Araus A.J."/>
            <person name="Petzold A."/>
            <person name="Susuki M."/>
            <person name="Suzuki K.-i.T."/>
            <person name="Hayashi T."/>
            <person name="Toyoda A."/>
            <person name="Oliveira C."/>
            <person name="Osipova E."/>
            <person name="Leigh N.D."/>
            <person name="Simon A."/>
            <person name="Yun M.H."/>
        </authorList>
    </citation>
    <scope>NUCLEOTIDE SEQUENCE</scope>
    <source>
        <strain evidence="1">20211129_DDA</strain>
        <tissue evidence="1">Liver</tissue>
    </source>
</reference>
<sequence>MVTGPSQCHRETLGTTTAALPSTAVTCVSLFGVDPGRQPPTEAFPKAPEAEWANQKQLERLRGSWTSEQVVGFLTPAPWRCLPPDQADTPDGPICLEEMRLVLSQMARNKASGSDGLPVEYFTSKVNHLLQPLLRVFNEAYYRVKLPDLMCEVLIVVLPKPGRDPLDVRSYRPLSLLNSDCKVLGNISTTTDPRGSVRVYTR</sequence>
<evidence type="ECO:0000313" key="2">
    <source>
        <dbReference type="Proteomes" id="UP001066276"/>
    </source>
</evidence>
<accession>A0AAV7T968</accession>
<protein>
    <submittedName>
        <fullName evidence="1">Uncharacterized protein</fullName>
    </submittedName>
</protein>
<name>A0AAV7T968_PLEWA</name>
<dbReference type="EMBL" id="JANPWB010000007">
    <property type="protein sequence ID" value="KAJ1172616.1"/>
    <property type="molecule type" value="Genomic_DNA"/>
</dbReference>